<accession>A0ABS5LEE4</accession>
<protein>
    <submittedName>
        <fullName evidence="1">Hsp20/alpha crystallin family protein</fullName>
    </submittedName>
</protein>
<name>A0ABS5LEE4_9BACI</name>
<dbReference type="InterPro" id="IPR008978">
    <property type="entry name" value="HSP20-like_chaperone"/>
</dbReference>
<dbReference type="SUPFAM" id="SSF49764">
    <property type="entry name" value="HSP20-like chaperones"/>
    <property type="match status" value="1"/>
</dbReference>
<dbReference type="Proteomes" id="UP000682403">
    <property type="component" value="Unassembled WGS sequence"/>
</dbReference>
<reference evidence="1 2" key="1">
    <citation type="submission" date="2021-04" db="EMBL/GenBank/DDBJ databases">
        <title>Metabacillus sp. strain KIGAM252 whole genome sequence.</title>
        <authorList>
            <person name="Seo M.-J."/>
            <person name="Cho E.-S."/>
            <person name="Hwang C.Y."/>
            <person name="Yoon D.J."/>
        </authorList>
    </citation>
    <scope>NUCLEOTIDE SEQUENCE [LARGE SCALE GENOMIC DNA]</scope>
    <source>
        <strain evidence="1 2">KIGAM252</strain>
    </source>
</reference>
<dbReference type="RefSeq" id="WP_211558281.1">
    <property type="nucleotide sequence ID" value="NZ_JAGVRK010000001.1"/>
</dbReference>
<dbReference type="Gene3D" id="2.60.40.790">
    <property type="match status" value="1"/>
</dbReference>
<gene>
    <name evidence="1" type="ORF">J9317_10070</name>
</gene>
<sequence>MNDPKRSGASGFEGLDQWFAQFLDDPFSNGFADSFRTDIYETSDQYIIEADLTGILLDLITITKGNSCLTIRTLLPEKEAVVFLPFCLNKREMSALYTNGILEIMIQKEEQLNSPFPNSKLTIKPKQR</sequence>
<evidence type="ECO:0000313" key="1">
    <source>
        <dbReference type="EMBL" id="MBS2969107.1"/>
    </source>
</evidence>
<comment type="caution">
    <text evidence="1">The sequence shown here is derived from an EMBL/GenBank/DDBJ whole genome shotgun (WGS) entry which is preliminary data.</text>
</comment>
<keyword evidence="2" id="KW-1185">Reference proteome</keyword>
<evidence type="ECO:0000313" key="2">
    <source>
        <dbReference type="Proteomes" id="UP000682403"/>
    </source>
</evidence>
<dbReference type="EMBL" id="JAGVRK010000001">
    <property type="protein sequence ID" value="MBS2969107.1"/>
    <property type="molecule type" value="Genomic_DNA"/>
</dbReference>
<proteinExistence type="predicted"/>
<organism evidence="1 2">
    <name type="scientific">Metabacillus flavus</name>
    <dbReference type="NCBI Taxonomy" id="2823519"/>
    <lineage>
        <taxon>Bacteria</taxon>
        <taxon>Bacillati</taxon>
        <taxon>Bacillota</taxon>
        <taxon>Bacilli</taxon>
        <taxon>Bacillales</taxon>
        <taxon>Bacillaceae</taxon>
        <taxon>Metabacillus</taxon>
    </lineage>
</organism>
<dbReference type="CDD" id="cd06464">
    <property type="entry name" value="ACD_sHsps-like"/>
    <property type="match status" value="1"/>
</dbReference>